<proteinExistence type="predicted"/>
<evidence type="ECO:0000313" key="1">
    <source>
        <dbReference type="EMBL" id="KOM27768.1"/>
    </source>
</evidence>
<dbReference type="SUPFAM" id="SSF54001">
    <property type="entry name" value="Cysteine proteinases"/>
    <property type="match status" value="1"/>
</dbReference>
<gene>
    <name evidence="1" type="ORF">LR48_Vigan462s002100</name>
</gene>
<organism evidence="1 2">
    <name type="scientific">Phaseolus angularis</name>
    <name type="common">Azuki bean</name>
    <name type="synonym">Vigna angularis</name>
    <dbReference type="NCBI Taxonomy" id="3914"/>
    <lineage>
        <taxon>Eukaryota</taxon>
        <taxon>Viridiplantae</taxon>
        <taxon>Streptophyta</taxon>
        <taxon>Embryophyta</taxon>
        <taxon>Tracheophyta</taxon>
        <taxon>Spermatophyta</taxon>
        <taxon>Magnoliopsida</taxon>
        <taxon>eudicotyledons</taxon>
        <taxon>Gunneridae</taxon>
        <taxon>Pentapetalae</taxon>
        <taxon>rosids</taxon>
        <taxon>fabids</taxon>
        <taxon>Fabales</taxon>
        <taxon>Fabaceae</taxon>
        <taxon>Papilionoideae</taxon>
        <taxon>50 kb inversion clade</taxon>
        <taxon>NPAAA clade</taxon>
        <taxon>indigoferoid/millettioid clade</taxon>
        <taxon>Phaseoleae</taxon>
        <taxon>Vigna</taxon>
    </lineage>
</organism>
<accession>A0A0L9TB39</accession>
<dbReference type="Gramene" id="KOM27768">
    <property type="protein sequence ID" value="KOM27768"/>
    <property type="gene ID" value="LR48_Vigan462s002100"/>
</dbReference>
<sequence>VPWGSTTFGRDAEIPLYLHQHDVRELASGREEINITLVQLWMMYMFGISNKMGFNDVYGFIDPYMTHEGNIFDEIQAYITTYSAMGKQIYFLPYILGRHGQLLVISLPKNTAVFFCSLQKSPPSPFRQVVDCTYDVVWEIYCYS</sequence>
<name>A0A0L9TB39_PHAAN</name>
<feature type="non-terminal residue" evidence="1">
    <location>
        <position position="1"/>
    </location>
</feature>
<protein>
    <submittedName>
        <fullName evidence="1">Uncharacterized protein</fullName>
    </submittedName>
</protein>
<evidence type="ECO:0000313" key="2">
    <source>
        <dbReference type="Proteomes" id="UP000053144"/>
    </source>
</evidence>
<reference evidence="2" key="1">
    <citation type="journal article" date="2015" name="Proc. Natl. Acad. Sci. U.S.A.">
        <title>Genome sequencing of adzuki bean (Vigna angularis) provides insight into high starch and low fat accumulation and domestication.</title>
        <authorList>
            <person name="Yang K."/>
            <person name="Tian Z."/>
            <person name="Chen C."/>
            <person name="Luo L."/>
            <person name="Zhao B."/>
            <person name="Wang Z."/>
            <person name="Yu L."/>
            <person name="Li Y."/>
            <person name="Sun Y."/>
            <person name="Li W."/>
            <person name="Chen Y."/>
            <person name="Li Y."/>
            <person name="Zhang Y."/>
            <person name="Ai D."/>
            <person name="Zhao J."/>
            <person name="Shang C."/>
            <person name="Ma Y."/>
            <person name="Wu B."/>
            <person name="Wang M."/>
            <person name="Gao L."/>
            <person name="Sun D."/>
            <person name="Zhang P."/>
            <person name="Guo F."/>
            <person name="Wang W."/>
            <person name="Li Y."/>
            <person name="Wang J."/>
            <person name="Varshney R.K."/>
            <person name="Wang J."/>
            <person name="Ling H.Q."/>
            <person name="Wan P."/>
        </authorList>
    </citation>
    <scope>NUCLEOTIDE SEQUENCE</scope>
    <source>
        <strain evidence="2">cv. Jingnong 6</strain>
    </source>
</reference>
<dbReference type="InterPro" id="IPR038765">
    <property type="entry name" value="Papain-like_cys_pep_sf"/>
</dbReference>
<dbReference type="AlphaFoldDB" id="A0A0L9TB39"/>
<dbReference type="Proteomes" id="UP000053144">
    <property type="component" value="Unassembled WGS sequence"/>
</dbReference>
<dbReference type="EMBL" id="KQ258396">
    <property type="protein sequence ID" value="KOM27768.1"/>
    <property type="molecule type" value="Genomic_DNA"/>
</dbReference>